<keyword evidence="3" id="KW-1185">Reference proteome</keyword>
<dbReference type="RefSeq" id="WP_318066113.1">
    <property type="nucleotide sequence ID" value="NZ_JAWONS010000290.1"/>
</dbReference>
<feature type="transmembrane region" description="Helical" evidence="1">
    <location>
        <begin position="9"/>
        <end position="30"/>
    </location>
</feature>
<sequence>MEYRSFLHTIYKAVALGLSVAALVLLILNVGSYKTWLTTLSVSVICLTLSQFDRRNK</sequence>
<evidence type="ECO:0000313" key="2">
    <source>
        <dbReference type="EMBL" id="MDW2799924.1"/>
    </source>
</evidence>
<keyword evidence="1" id="KW-0812">Transmembrane</keyword>
<protein>
    <submittedName>
        <fullName evidence="2">Uncharacterized protein</fullName>
    </submittedName>
</protein>
<accession>A0ABU4GQR6</accession>
<reference evidence="2 3" key="1">
    <citation type="submission" date="2023-10" db="EMBL/GenBank/DDBJ databases">
        <title>A novel Glycoside Hydrolase 43-Like Enzyme from Clostrdium boliviensis is an Endo-xylanase, and a Candidate for Xylooligosaccharides Production from Different Xylan Substrates.</title>
        <authorList>
            <person name="Alvarez M.T."/>
            <person name="Rocabado-Villegas L.R."/>
            <person name="Salas-Veizaga D.M."/>
            <person name="Linares-Pasten J.A."/>
            <person name="Gudmundsdottir E.E."/>
            <person name="Hreggvidsson G.O."/>
            <person name="Adlercreutz P."/>
            <person name="Nordberg Karlsson E."/>
        </authorList>
    </citation>
    <scope>NUCLEOTIDE SEQUENCE [LARGE SCALE GENOMIC DNA]</scope>
    <source>
        <strain evidence="2 3">E-1</strain>
    </source>
</reference>
<comment type="caution">
    <text evidence="2">The sequence shown here is derived from an EMBL/GenBank/DDBJ whole genome shotgun (WGS) entry which is preliminary data.</text>
</comment>
<evidence type="ECO:0000313" key="3">
    <source>
        <dbReference type="Proteomes" id="UP001276854"/>
    </source>
</evidence>
<keyword evidence="1" id="KW-1133">Transmembrane helix</keyword>
<organism evidence="2 3">
    <name type="scientific">Clostridium boliviensis</name>
    <dbReference type="NCBI Taxonomy" id="318465"/>
    <lineage>
        <taxon>Bacteria</taxon>
        <taxon>Bacillati</taxon>
        <taxon>Bacillota</taxon>
        <taxon>Clostridia</taxon>
        <taxon>Eubacteriales</taxon>
        <taxon>Clostridiaceae</taxon>
        <taxon>Clostridium</taxon>
    </lineage>
</organism>
<dbReference type="Proteomes" id="UP001276854">
    <property type="component" value="Unassembled WGS sequence"/>
</dbReference>
<dbReference type="EMBL" id="JAWONS010000290">
    <property type="protein sequence ID" value="MDW2799924.1"/>
    <property type="molecule type" value="Genomic_DNA"/>
</dbReference>
<evidence type="ECO:0000256" key="1">
    <source>
        <dbReference type="SAM" id="Phobius"/>
    </source>
</evidence>
<name>A0ABU4GQR6_9CLOT</name>
<gene>
    <name evidence="2" type="ORF">RZO55_20335</name>
</gene>
<keyword evidence="1" id="KW-0472">Membrane</keyword>
<proteinExistence type="predicted"/>